<comment type="function">
    <text evidence="2">Catalyzes the formation of N(7)-methylguanine at position 46 (m7G46) in tRNA.</text>
</comment>
<evidence type="ECO:0000256" key="6">
    <source>
        <dbReference type="ARBA" id="ARBA00022691"/>
    </source>
</evidence>
<keyword evidence="7" id="KW-0819">tRNA processing</keyword>
<evidence type="ECO:0000313" key="8">
    <source>
        <dbReference type="EMBL" id="MCQ4167099.1"/>
    </source>
</evidence>
<gene>
    <name evidence="8" type="ORF">NM961_20480</name>
</gene>
<dbReference type="InterPro" id="IPR029063">
    <property type="entry name" value="SAM-dependent_MTases_sf"/>
</dbReference>
<comment type="caution">
    <text evidence="8">The sequence shown here is derived from an EMBL/GenBank/DDBJ whole genome shotgun (WGS) entry which is preliminary data.</text>
</comment>
<dbReference type="GO" id="GO:0005524">
    <property type="term" value="F:ATP binding"/>
    <property type="evidence" value="ECO:0007669"/>
    <property type="project" value="UniProtKB-KW"/>
</dbReference>
<evidence type="ECO:0000256" key="1">
    <source>
        <dbReference type="ARBA" id="ARBA00000142"/>
    </source>
</evidence>
<evidence type="ECO:0000256" key="5">
    <source>
        <dbReference type="ARBA" id="ARBA00022679"/>
    </source>
</evidence>
<evidence type="ECO:0000313" key="9">
    <source>
        <dbReference type="Proteomes" id="UP001165498"/>
    </source>
</evidence>
<dbReference type="Proteomes" id="UP001165498">
    <property type="component" value="Unassembled WGS sequence"/>
</dbReference>
<accession>A0ABT1QXT0</accession>
<sequence length="227" mass="25455">MYANSRPVSSAQPGPHPRLAEMVQRHLRHPYRRPVSTDAQARFDQLAQQLRGDPRPLVLDAGCGTGASSLILARRHAQALVVGVDKSAARLATGQRLLARAGAPQNVCLLRLDLVDFWLLAARAGWCFQHQYLLYPNPWPKPEHVQRRWAAHPVLPALLACGGALELRSNWEIYAREWGEALQLAGRRWHIDCFDETADAAALSPFEAKYRDSGHRLWRVRAEAAAR</sequence>
<dbReference type="GO" id="GO:0008168">
    <property type="term" value="F:methyltransferase activity"/>
    <property type="evidence" value="ECO:0007669"/>
    <property type="project" value="UniProtKB-KW"/>
</dbReference>
<dbReference type="SUPFAM" id="SSF53335">
    <property type="entry name" value="S-adenosyl-L-methionine-dependent methyltransferases"/>
    <property type="match status" value="1"/>
</dbReference>
<dbReference type="RefSeq" id="WP_255916287.1">
    <property type="nucleotide sequence ID" value="NZ_JANFQO010000025.1"/>
</dbReference>
<dbReference type="PROSITE" id="PS51625">
    <property type="entry name" value="SAM_MT_TRMB"/>
    <property type="match status" value="1"/>
</dbReference>
<organism evidence="8 9">
    <name type="scientific">Tahibacter harae</name>
    <dbReference type="NCBI Taxonomy" id="2963937"/>
    <lineage>
        <taxon>Bacteria</taxon>
        <taxon>Pseudomonadati</taxon>
        <taxon>Pseudomonadota</taxon>
        <taxon>Gammaproteobacteria</taxon>
        <taxon>Lysobacterales</taxon>
        <taxon>Rhodanobacteraceae</taxon>
        <taxon>Tahibacter</taxon>
    </lineage>
</organism>
<dbReference type="Gene3D" id="3.40.50.150">
    <property type="entry name" value="Vaccinia Virus protein VP39"/>
    <property type="match status" value="1"/>
</dbReference>
<dbReference type="EMBL" id="JANFQO010000025">
    <property type="protein sequence ID" value="MCQ4167099.1"/>
    <property type="molecule type" value="Genomic_DNA"/>
</dbReference>
<keyword evidence="9" id="KW-1185">Reference proteome</keyword>
<evidence type="ECO:0000256" key="7">
    <source>
        <dbReference type="ARBA" id="ARBA00022694"/>
    </source>
</evidence>
<protein>
    <recommendedName>
        <fullName evidence="3">tRNA (guanine(46)-N(7))-methyltransferase</fullName>
        <ecNumber evidence="3">2.1.1.33</ecNumber>
    </recommendedName>
</protein>
<dbReference type="Pfam" id="PF02390">
    <property type="entry name" value="Methyltransf_4"/>
    <property type="match status" value="1"/>
</dbReference>
<keyword evidence="8" id="KW-0547">Nucleotide-binding</keyword>
<reference evidence="8" key="1">
    <citation type="submission" date="2022-07" db="EMBL/GenBank/DDBJ databases">
        <title>Tahibacter sp., a new gammaproteobacterium isolated from the silt sample collected at pig farm.</title>
        <authorList>
            <person name="Chen H."/>
        </authorList>
    </citation>
    <scope>NUCLEOTIDE SEQUENCE</scope>
    <source>
        <strain evidence="8">P2K</strain>
    </source>
</reference>
<keyword evidence="8" id="KW-0067">ATP-binding</keyword>
<keyword evidence="4 8" id="KW-0489">Methyltransferase</keyword>
<comment type="catalytic activity">
    <reaction evidence="1">
        <text>guanosine(46) in tRNA + S-adenosyl-L-methionine = N(7)-methylguanosine(46) in tRNA + S-adenosyl-L-homocysteine</text>
        <dbReference type="Rhea" id="RHEA:42708"/>
        <dbReference type="Rhea" id="RHEA-COMP:10188"/>
        <dbReference type="Rhea" id="RHEA-COMP:10189"/>
        <dbReference type="ChEBI" id="CHEBI:57856"/>
        <dbReference type="ChEBI" id="CHEBI:59789"/>
        <dbReference type="ChEBI" id="CHEBI:74269"/>
        <dbReference type="ChEBI" id="CHEBI:74480"/>
        <dbReference type="EC" id="2.1.1.33"/>
    </reaction>
</comment>
<evidence type="ECO:0000256" key="2">
    <source>
        <dbReference type="ARBA" id="ARBA00003015"/>
    </source>
</evidence>
<dbReference type="CDD" id="cd02440">
    <property type="entry name" value="AdoMet_MTases"/>
    <property type="match status" value="1"/>
</dbReference>
<dbReference type="InterPro" id="IPR003358">
    <property type="entry name" value="tRNA_(Gua-N-7)_MeTrfase_Trmb"/>
</dbReference>
<dbReference type="GO" id="GO:0032259">
    <property type="term" value="P:methylation"/>
    <property type="evidence" value="ECO:0007669"/>
    <property type="project" value="UniProtKB-KW"/>
</dbReference>
<keyword evidence="5" id="KW-0808">Transferase</keyword>
<evidence type="ECO:0000256" key="3">
    <source>
        <dbReference type="ARBA" id="ARBA00011977"/>
    </source>
</evidence>
<evidence type="ECO:0000256" key="4">
    <source>
        <dbReference type="ARBA" id="ARBA00022603"/>
    </source>
</evidence>
<proteinExistence type="predicted"/>
<name>A0ABT1QXT0_9GAMM</name>
<dbReference type="EC" id="2.1.1.33" evidence="3"/>
<keyword evidence="6" id="KW-0949">S-adenosyl-L-methionine</keyword>